<dbReference type="InterPro" id="IPR001296">
    <property type="entry name" value="Glyco_trans_1"/>
</dbReference>
<dbReference type="Gene3D" id="3.40.50.2000">
    <property type="entry name" value="Glycogen Phosphorylase B"/>
    <property type="match status" value="2"/>
</dbReference>
<dbReference type="CDD" id="cd03801">
    <property type="entry name" value="GT4_PimA-like"/>
    <property type="match status" value="1"/>
</dbReference>
<evidence type="ECO:0000313" key="2">
    <source>
        <dbReference type="EMBL" id="VAW11531.1"/>
    </source>
</evidence>
<dbReference type="Pfam" id="PF00534">
    <property type="entry name" value="Glycos_transf_1"/>
    <property type="match status" value="1"/>
</dbReference>
<sequence length="355" mass="40782">MKKKVLFISYQLHNYRIPIFNIIGETEGLELTVAHSAKKINDPNNKFTEISLGYKKLGAITFYNSSFKKLVNSFDVVVCMFYLQNFSFFKLALSKKRKFKLIFWGIGVRASYDSDFDAPTFFNKVRYFWAKRSDAMVFYTQYAKEKYIKHGFSANKLFVMNNTVEVNNFSEEKSTRKDLLFIGTLYKSKKIFELLEAYKEAQKHTQNLPKLQIIGKGNEYNNIQHWIESTGNTQNVFLHGAIYDESILAEMFTSSIACISPGQAGLSVLKSFGYGVPFITHKNSITGGERLNITNGETGILFNEDADLKDILIDISENRGKYLDMGKQAKLFYNTHRMPQNMANGFIEAVEYTLQ</sequence>
<keyword evidence="2" id="KW-0808">Transferase</keyword>
<accession>A0A3B0SYJ8</accession>
<feature type="domain" description="Glycosyl transferase family 1" evidence="1">
    <location>
        <begin position="170"/>
        <end position="330"/>
    </location>
</feature>
<dbReference type="SUPFAM" id="SSF53756">
    <property type="entry name" value="UDP-Glycosyltransferase/glycogen phosphorylase"/>
    <property type="match status" value="1"/>
</dbReference>
<dbReference type="GO" id="GO:0016757">
    <property type="term" value="F:glycosyltransferase activity"/>
    <property type="evidence" value="ECO:0007669"/>
    <property type="project" value="InterPro"/>
</dbReference>
<protein>
    <submittedName>
        <fullName evidence="2">Glycosyltransferase</fullName>
    </submittedName>
</protein>
<proteinExistence type="predicted"/>
<name>A0A3B0SYJ8_9ZZZZ</name>
<dbReference type="AlphaFoldDB" id="A0A3B0SYJ8"/>
<organism evidence="2">
    <name type="scientific">hydrothermal vent metagenome</name>
    <dbReference type="NCBI Taxonomy" id="652676"/>
    <lineage>
        <taxon>unclassified sequences</taxon>
        <taxon>metagenomes</taxon>
        <taxon>ecological metagenomes</taxon>
    </lineage>
</organism>
<reference evidence="2" key="1">
    <citation type="submission" date="2018-06" db="EMBL/GenBank/DDBJ databases">
        <authorList>
            <person name="Zhirakovskaya E."/>
        </authorList>
    </citation>
    <scope>NUCLEOTIDE SEQUENCE</scope>
</reference>
<evidence type="ECO:0000259" key="1">
    <source>
        <dbReference type="Pfam" id="PF00534"/>
    </source>
</evidence>
<dbReference type="PANTHER" id="PTHR12526">
    <property type="entry name" value="GLYCOSYLTRANSFERASE"/>
    <property type="match status" value="1"/>
</dbReference>
<gene>
    <name evidence="2" type="ORF">MNBD_BACTEROID03-1072</name>
</gene>
<dbReference type="EMBL" id="UOEL01000065">
    <property type="protein sequence ID" value="VAW11531.1"/>
    <property type="molecule type" value="Genomic_DNA"/>
</dbReference>